<dbReference type="AlphaFoldDB" id="A0A812EEW5"/>
<dbReference type="Gene3D" id="3.60.10.10">
    <property type="entry name" value="Endonuclease/exonuclease/phosphatase"/>
    <property type="match status" value="1"/>
</dbReference>
<evidence type="ECO:0008006" key="3">
    <source>
        <dbReference type="Google" id="ProtNLM"/>
    </source>
</evidence>
<dbReference type="SUPFAM" id="SSF56219">
    <property type="entry name" value="DNase I-like"/>
    <property type="match status" value="1"/>
</dbReference>
<dbReference type="EMBL" id="CAHIKZ030005098">
    <property type="protein sequence ID" value="CAE1319242.1"/>
    <property type="molecule type" value="Genomic_DNA"/>
</dbReference>
<keyword evidence="2" id="KW-1185">Reference proteome</keyword>
<evidence type="ECO:0000313" key="2">
    <source>
        <dbReference type="Proteomes" id="UP000597762"/>
    </source>
</evidence>
<gene>
    <name evidence="1" type="ORF">SPHA_69612</name>
</gene>
<proteinExistence type="predicted"/>
<accession>A0A812EEW5</accession>
<dbReference type="Proteomes" id="UP000597762">
    <property type="component" value="Unassembled WGS sequence"/>
</dbReference>
<reference evidence="1" key="1">
    <citation type="submission" date="2021-01" db="EMBL/GenBank/DDBJ databases">
        <authorList>
            <person name="Li R."/>
            <person name="Bekaert M."/>
        </authorList>
    </citation>
    <scope>NUCLEOTIDE SEQUENCE</scope>
    <source>
        <strain evidence="1">Farmed</strain>
    </source>
</reference>
<organism evidence="1 2">
    <name type="scientific">Acanthosepion pharaonis</name>
    <name type="common">Pharaoh cuttlefish</name>
    <name type="synonym">Sepia pharaonis</name>
    <dbReference type="NCBI Taxonomy" id="158019"/>
    <lineage>
        <taxon>Eukaryota</taxon>
        <taxon>Metazoa</taxon>
        <taxon>Spiralia</taxon>
        <taxon>Lophotrochozoa</taxon>
        <taxon>Mollusca</taxon>
        <taxon>Cephalopoda</taxon>
        <taxon>Coleoidea</taxon>
        <taxon>Decapodiformes</taxon>
        <taxon>Sepiida</taxon>
        <taxon>Sepiina</taxon>
        <taxon>Sepiidae</taxon>
        <taxon>Acanthosepion</taxon>
    </lineage>
</organism>
<evidence type="ECO:0000313" key="1">
    <source>
        <dbReference type="EMBL" id="CAE1319242.1"/>
    </source>
</evidence>
<comment type="caution">
    <text evidence="1">The sequence shown here is derived from an EMBL/GenBank/DDBJ whole genome shotgun (WGS) entry which is preliminary data.</text>
</comment>
<name>A0A812EEW5_ACAPH</name>
<protein>
    <recommendedName>
        <fullName evidence="3">Endonuclease/exonuclease/phosphatase domain-containing protein</fullName>
    </recommendedName>
</protein>
<dbReference type="OrthoDB" id="6147475at2759"/>
<sequence>MHSGLADDIQQSNDARKTVVMDKELSRLGTVIACLQETRLADSSLIREANYTFFWQGLPQDDPRQHSVGFTVKNSLIPAIEPPTGRSETILALRLSTSTGFTNVFCIYAPTLCATPEVRDQFCEPLDEMISRNLNTEGLYLLGDFNARMGADCDTWPSCLGKMNENDSGCWNCAATPDCA</sequence>
<dbReference type="InterPro" id="IPR036691">
    <property type="entry name" value="Endo/exonu/phosph_ase_sf"/>
</dbReference>